<evidence type="ECO:0000313" key="2">
    <source>
        <dbReference type="Proteomes" id="UP000015106"/>
    </source>
</evidence>
<evidence type="ECO:0000313" key="1">
    <source>
        <dbReference type="EnsemblPlants" id="TuG1812G0400002408.01.T01.cds268654"/>
    </source>
</evidence>
<dbReference type="AlphaFoldDB" id="A0A8R7U7V0"/>
<reference evidence="2" key="1">
    <citation type="journal article" date="2013" name="Nature">
        <title>Draft genome of the wheat A-genome progenitor Triticum urartu.</title>
        <authorList>
            <person name="Ling H.Q."/>
            <person name="Zhao S."/>
            <person name="Liu D."/>
            <person name="Wang J."/>
            <person name="Sun H."/>
            <person name="Zhang C."/>
            <person name="Fan H."/>
            <person name="Li D."/>
            <person name="Dong L."/>
            <person name="Tao Y."/>
            <person name="Gao C."/>
            <person name="Wu H."/>
            <person name="Li Y."/>
            <person name="Cui Y."/>
            <person name="Guo X."/>
            <person name="Zheng S."/>
            <person name="Wang B."/>
            <person name="Yu K."/>
            <person name="Liang Q."/>
            <person name="Yang W."/>
            <person name="Lou X."/>
            <person name="Chen J."/>
            <person name="Feng M."/>
            <person name="Jian J."/>
            <person name="Zhang X."/>
            <person name="Luo G."/>
            <person name="Jiang Y."/>
            <person name="Liu J."/>
            <person name="Wang Z."/>
            <person name="Sha Y."/>
            <person name="Zhang B."/>
            <person name="Wu H."/>
            <person name="Tang D."/>
            <person name="Shen Q."/>
            <person name="Xue P."/>
            <person name="Zou S."/>
            <person name="Wang X."/>
            <person name="Liu X."/>
            <person name="Wang F."/>
            <person name="Yang Y."/>
            <person name="An X."/>
            <person name="Dong Z."/>
            <person name="Zhang K."/>
            <person name="Zhang X."/>
            <person name="Luo M.C."/>
            <person name="Dvorak J."/>
            <person name="Tong Y."/>
            <person name="Wang J."/>
            <person name="Yang H."/>
            <person name="Li Z."/>
            <person name="Wang D."/>
            <person name="Zhang A."/>
            <person name="Wang J."/>
        </authorList>
    </citation>
    <scope>NUCLEOTIDE SEQUENCE</scope>
    <source>
        <strain evidence="2">cv. G1812</strain>
    </source>
</reference>
<reference evidence="1" key="3">
    <citation type="submission" date="2022-06" db="UniProtKB">
        <authorList>
            <consortium name="EnsemblPlants"/>
        </authorList>
    </citation>
    <scope>IDENTIFICATION</scope>
</reference>
<sequence length="39" mass="4762">MFILGILRQNRRMRQGFKIREQKSYRVTCVLNIVCHYSC</sequence>
<proteinExistence type="predicted"/>
<dbReference type="Proteomes" id="UP000015106">
    <property type="component" value="Chromosome 4"/>
</dbReference>
<name>A0A8R7U7V0_TRIUA</name>
<dbReference type="EnsemblPlants" id="TuG1812G0400002408.01.T01">
    <property type="protein sequence ID" value="TuG1812G0400002408.01.T01.cds268654"/>
    <property type="gene ID" value="TuG1812G0400002408.01"/>
</dbReference>
<protein>
    <submittedName>
        <fullName evidence="1">Uncharacterized protein</fullName>
    </submittedName>
</protein>
<dbReference type="Gramene" id="TuG1812G0400002408.01.T01">
    <property type="protein sequence ID" value="TuG1812G0400002408.01.T01.cds268654"/>
    <property type="gene ID" value="TuG1812G0400002408.01"/>
</dbReference>
<reference evidence="1" key="2">
    <citation type="submission" date="2018-03" db="EMBL/GenBank/DDBJ databases">
        <title>The Triticum urartu genome reveals the dynamic nature of wheat genome evolution.</title>
        <authorList>
            <person name="Ling H."/>
            <person name="Ma B."/>
            <person name="Shi X."/>
            <person name="Liu H."/>
            <person name="Dong L."/>
            <person name="Sun H."/>
            <person name="Cao Y."/>
            <person name="Gao Q."/>
            <person name="Zheng S."/>
            <person name="Li Y."/>
            <person name="Yu Y."/>
            <person name="Du H."/>
            <person name="Qi M."/>
            <person name="Li Y."/>
            <person name="Yu H."/>
            <person name="Cui Y."/>
            <person name="Wang N."/>
            <person name="Chen C."/>
            <person name="Wu H."/>
            <person name="Zhao Y."/>
            <person name="Zhang J."/>
            <person name="Li Y."/>
            <person name="Zhou W."/>
            <person name="Zhang B."/>
            <person name="Hu W."/>
            <person name="Eijk M."/>
            <person name="Tang J."/>
            <person name="Witsenboer H."/>
            <person name="Zhao S."/>
            <person name="Li Z."/>
            <person name="Zhang A."/>
            <person name="Wang D."/>
            <person name="Liang C."/>
        </authorList>
    </citation>
    <scope>NUCLEOTIDE SEQUENCE [LARGE SCALE GENOMIC DNA]</scope>
    <source>
        <strain evidence="1">cv. G1812</strain>
    </source>
</reference>
<keyword evidence="2" id="KW-1185">Reference proteome</keyword>
<organism evidence="1 2">
    <name type="scientific">Triticum urartu</name>
    <name type="common">Red wild einkorn</name>
    <name type="synonym">Crithodium urartu</name>
    <dbReference type="NCBI Taxonomy" id="4572"/>
    <lineage>
        <taxon>Eukaryota</taxon>
        <taxon>Viridiplantae</taxon>
        <taxon>Streptophyta</taxon>
        <taxon>Embryophyta</taxon>
        <taxon>Tracheophyta</taxon>
        <taxon>Spermatophyta</taxon>
        <taxon>Magnoliopsida</taxon>
        <taxon>Liliopsida</taxon>
        <taxon>Poales</taxon>
        <taxon>Poaceae</taxon>
        <taxon>BOP clade</taxon>
        <taxon>Pooideae</taxon>
        <taxon>Triticodae</taxon>
        <taxon>Triticeae</taxon>
        <taxon>Triticinae</taxon>
        <taxon>Triticum</taxon>
    </lineage>
</organism>
<accession>A0A8R7U7V0</accession>